<proteinExistence type="predicted"/>
<gene>
    <name evidence="2" type="ORF">GCM10008938_12480</name>
</gene>
<feature type="transmembrane region" description="Helical" evidence="1">
    <location>
        <begin position="12"/>
        <end position="34"/>
    </location>
</feature>
<keyword evidence="3" id="KW-1185">Reference proteome</keyword>
<dbReference type="RefSeq" id="WP_189001458.1">
    <property type="nucleotide sequence ID" value="NZ_BMOD01000003.1"/>
</dbReference>
<dbReference type="Proteomes" id="UP000632222">
    <property type="component" value="Unassembled WGS sequence"/>
</dbReference>
<accession>A0ABQ2CWK0</accession>
<keyword evidence="1" id="KW-1133">Transmembrane helix</keyword>
<dbReference type="SUPFAM" id="SSF54523">
    <property type="entry name" value="Pili subunits"/>
    <property type="match status" value="1"/>
</dbReference>
<protein>
    <recommendedName>
        <fullName evidence="4">Prepilin-type cleavage/methylation domain-containing protein</fullName>
    </recommendedName>
</protein>
<evidence type="ECO:0008006" key="4">
    <source>
        <dbReference type="Google" id="ProtNLM"/>
    </source>
</evidence>
<dbReference type="InterPro" id="IPR045584">
    <property type="entry name" value="Pilin-like"/>
</dbReference>
<keyword evidence="1" id="KW-0812">Transmembrane</keyword>
<keyword evidence="1" id="KW-0472">Membrane</keyword>
<evidence type="ECO:0000256" key="1">
    <source>
        <dbReference type="SAM" id="Phobius"/>
    </source>
</evidence>
<organism evidence="2 3">
    <name type="scientific">Deinococcus roseus</name>
    <dbReference type="NCBI Taxonomy" id="392414"/>
    <lineage>
        <taxon>Bacteria</taxon>
        <taxon>Thermotogati</taxon>
        <taxon>Deinococcota</taxon>
        <taxon>Deinococci</taxon>
        <taxon>Deinococcales</taxon>
        <taxon>Deinococcaceae</taxon>
        <taxon>Deinococcus</taxon>
    </lineage>
</organism>
<comment type="caution">
    <text evidence="2">The sequence shown here is derived from an EMBL/GenBank/DDBJ whole genome shotgun (WGS) entry which is preliminary data.</text>
</comment>
<evidence type="ECO:0000313" key="2">
    <source>
        <dbReference type="EMBL" id="GGJ27909.1"/>
    </source>
</evidence>
<name>A0ABQ2CWK0_9DEIO</name>
<dbReference type="EMBL" id="BMOD01000003">
    <property type="protein sequence ID" value="GGJ27909.1"/>
    <property type="molecule type" value="Genomic_DNA"/>
</dbReference>
<reference evidence="3" key="1">
    <citation type="journal article" date="2019" name="Int. J. Syst. Evol. Microbiol.">
        <title>The Global Catalogue of Microorganisms (GCM) 10K type strain sequencing project: providing services to taxonomists for standard genome sequencing and annotation.</title>
        <authorList>
            <consortium name="The Broad Institute Genomics Platform"/>
            <consortium name="The Broad Institute Genome Sequencing Center for Infectious Disease"/>
            <person name="Wu L."/>
            <person name="Ma J."/>
        </authorList>
    </citation>
    <scope>NUCLEOTIDE SEQUENCE [LARGE SCALE GENOMIC DNA]</scope>
    <source>
        <strain evidence="3">JCM 14370</strain>
    </source>
</reference>
<evidence type="ECO:0000313" key="3">
    <source>
        <dbReference type="Proteomes" id="UP000632222"/>
    </source>
</evidence>
<sequence>MRNAQKIQGISLLEILLVMVLIGILVGVGVMNLVRENKKRSLQDDVSSMTYYFDLARSTSVKTSVDQTLSLANSGSNVVLTYGTRTITYQNMALCDSTGGTCTTTGQVTFKSPYGEMCWSSACTTKDVLFKFTRQTWSAKLILQGVFGYASIREIQ</sequence>